<dbReference type="VEuPathDB" id="TriTrypDB:BSAL_57135"/>
<reference evidence="3" key="1">
    <citation type="submission" date="2015-09" db="EMBL/GenBank/DDBJ databases">
        <authorList>
            <consortium name="Pathogen Informatics"/>
        </authorList>
    </citation>
    <scope>NUCLEOTIDE SEQUENCE [LARGE SCALE GENOMIC DNA]</scope>
    <source>
        <strain evidence="3">Lake Konstanz</strain>
    </source>
</reference>
<evidence type="ECO:0000313" key="3">
    <source>
        <dbReference type="Proteomes" id="UP000051952"/>
    </source>
</evidence>
<keyword evidence="3" id="KW-1185">Reference proteome</keyword>
<gene>
    <name evidence="2" type="ORF">BSAL_57135</name>
</gene>
<sequence length="139" mass="15949">MFARNTLLRISQQGSGFWAPSGRQMRSLGEKGSNMRAVSQRRFRGRHAAFKQQQVINLENRDRQVHLQSVQKQLQKMASVSISSAGSAGSGHHNVIQKKEDRMASARELLQLGEHLRKERKREFNGSFVRSQMGAYRRR</sequence>
<evidence type="ECO:0000313" key="2">
    <source>
        <dbReference type="EMBL" id="CUE89199.1"/>
    </source>
</evidence>
<protein>
    <submittedName>
        <fullName evidence="2">Uncharacterized protein</fullName>
    </submittedName>
</protein>
<dbReference type="EMBL" id="CYKH01000208">
    <property type="protein sequence ID" value="CUE89199.1"/>
    <property type="molecule type" value="Genomic_DNA"/>
</dbReference>
<dbReference type="AlphaFoldDB" id="A0A0S4IRW4"/>
<dbReference type="Proteomes" id="UP000051952">
    <property type="component" value="Unassembled WGS sequence"/>
</dbReference>
<feature type="compositionally biased region" description="Low complexity" evidence="1">
    <location>
        <begin position="81"/>
        <end position="91"/>
    </location>
</feature>
<proteinExistence type="predicted"/>
<evidence type="ECO:0000256" key="1">
    <source>
        <dbReference type="SAM" id="MobiDB-lite"/>
    </source>
</evidence>
<organism evidence="2 3">
    <name type="scientific">Bodo saltans</name>
    <name type="common">Flagellated protozoan</name>
    <dbReference type="NCBI Taxonomy" id="75058"/>
    <lineage>
        <taxon>Eukaryota</taxon>
        <taxon>Discoba</taxon>
        <taxon>Euglenozoa</taxon>
        <taxon>Kinetoplastea</taxon>
        <taxon>Metakinetoplastina</taxon>
        <taxon>Eubodonida</taxon>
        <taxon>Bodonidae</taxon>
        <taxon>Bodo</taxon>
    </lineage>
</organism>
<feature type="region of interest" description="Disordered" evidence="1">
    <location>
        <begin position="81"/>
        <end position="102"/>
    </location>
</feature>
<name>A0A0S4IRW4_BODSA</name>
<accession>A0A0S4IRW4</accession>